<dbReference type="Proteomes" id="UP000001095">
    <property type="component" value="Unassembled WGS sequence"/>
</dbReference>
<dbReference type="PANTHER" id="PTHR30469:SF18">
    <property type="entry name" value="RESISTANCE-NODULATION-CELL DIVISION (RND) EFFLUX MEMBRANE FUSION PROTEIN-RELATED"/>
    <property type="match status" value="1"/>
</dbReference>
<accession>K8NZH8</accession>
<keyword evidence="3" id="KW-0732">Signal</keyword>
<proteinExistence type="inferred from homology"/>
<dbReference type="SUPFAM" id="SSF111369">
    <property type="entry name" value="HlyD-like secretion proteins"/>
    <property type="match status" value="1"/>
</dbReference>
<dbReference type="EMBL" id="AGWY01000015">
    <property type="protein sequence ID" value="EKS32805.1"/>
    <property type="molecule type" value="Genomic_DNA"/>
</dbReference>
<comment type="similarity">
    <text evidence="1">Belongs to the membrane fusion protein (MFP) (TC 8.A.1) family.</text>
</comment>
<evidence type="ECO:0000313" key="5">
    <source>
        <dbReference type="EMBL" id="EKS32805.1"/>
    </source>
</evidence>
<sequence length="369" mass="38667">MPRMSILSFKANALPVVGVMVSALALGACSKEQAQESDKGRPVLVSTVHYEAQSPERSFVGTIRPRIETDMGFRVPGKVAKRLVEVGQMVDVGQPLATLDEVDLKLQAEQADAELSAAKGVVSQAIAAEGRAKELRTKGWSTDAQLDQAKAAADEARARLNRAERSVELTRNSLSYASLVADARGVVTATLVEPGQVVAAGQTAVRVARSAEKEAVVAIPETLVAFAKTGAASVTLWSEPGKKYAAKLREIAPTADPATRTYLAKFSLPGADDAVSLGMTATLTLADPATERVARLPLSALFSQGEGPSLYVADSKTGSVSLKPVTVKAYESKDVIITGGVEEGASVVVLGVQKLDPAQKVRVVSSLSF</sequence>
<feature type="signal peptide" evidence="3">
    <location>
        <begin position="1"/>
        <end position="25"/>
    </location>
</feature>
<name>K8NZH8_9BRAD</name>
<dbReference type="Gene3D" id="2.40.30.170">
    <property type="match status" value="1"/>
</dbReference>
<dbReference type="InterPro" id="IPR006143">
    <property type="entry name" value="RND_pump_MFP"/>
</dbReference>
<evidence type="ECO:0000259" key="4">
    <source>
        <dbReference type="Pfam" id="PF25954"/>
    </source>
</evidence>
<feature type="coiled-coil region" evidence="2">
    <location>
        <begin position="146"/>
        <end position="173"/>
    </location>
</feature>
<dbReference type="NCBIfam" id="TIGR01730">
    <property type="entry name" value="RND_mfp"/>
    <property type="match status" value="1"/>
</dbReference>
<keyword evidence="2" id="KW-0175">Coiled coil</keyword>
<feature type="chain" id="PRO_5003921591" evidence="3">
    <location>
        <begin position="26"/>
        <end position="369"/>
    </location>
</feature>
<dbReference type="Gene3D" id="1.10.287.470">
    <property type="entry name" value="Helix hairpin bin"/>
    <property type="match status" value="1"/>
</dbReference>
<dbReference type="PROSITE" id="PS51257">
    <property type="entry name" value="PROKAR_LIPOPROTEIN"/>
    <property type="match status" value="1"/>
</dbReference>
<dbReference type="InterPro" id="IPR058792">
    <property type="entry name" value="Beta-barrel_RND_2"/>
</dbReference>
<reference evidence="5 6" key="1">
    <citation type="submission" date="2012-04" db="EMBL/GenBank/DDBJ databases">
        <title>The Genome Sequence of Afipia clevelandensis ATCC 49720.</title>
        <authorList>
            <consortium name="The Broad Institute Genome Sequencing Platform"/>
            <person name="Earl A."/>
            <person name="Ward D."/>
            <person name="Feldgarden M."/>
            <person name="Gevers D."/>
            <person name="Huys G."/>
            <person name="Walker B."/>
            <person name="Young S.K."/>
            <person name="Zeng Q."/>
            <person name="Gargeya S."/>
            <person name="Fitzgerald M."/>
            <person name="Haas B."/>
            <person name="Abouelleil A."/>
            <person name="Alvarado L."/>
            <person name="Arachchi H.M."/>
            <person name="Berlin A."/>
            <person name="Chapman S.B."/>
            <person name="Goldberg J."/>
            <person name="Griggs A."/>
            <person name="Gujja S."/>
            <person name="Hansen M."/>
            <person name="Howarth C."/>
            <person name="Imamovic A."/>
            <person name="Larimer J."/>
            <person name="McCowen C."/>
            <person name="Montmayeur A."/>
            <person name="Murphy C."/>
            <person name="Neiman D."/>
            <person name="Pearson M."/>
            <person name="Priest M."/>
            <person name="Roberts A."/>
            <person name="Saif S."/>
            <person name="Shea T."/>
            <person name="Sisk P."/>
            <person name="Sykes S."/>
            <person name="Wortman J."/>
            <person name="Nusbaum C."/>
            <person name="Birren B."/>
        </authorList>
    </citation>
    <scope>NUCLEOTIDE SEQUENCE [LARGE SCALE GENOMIC DNA]</scope>
    <source>
        <strain evidence="5 6">ATCC 49720</strain>
    </source>
</reference>
<dbReference type="GO" id="GO:0015562">
    <property type="term" value="F:efflux transmembrane transporter activity"/>
    <property type="evidence" value="ECO:0007669"/>
    <property type="project" value="TreeGrafter"/>
</dbReference>
<dbReference type="PANTHER" id="PTHR30469">
    <property type="entry name" value="MULTIDRUG RESISTANCE PROTEIN MDTA"/>
    <property type="match status" value="1"/>
</dbReference>
<dbReference type="HOGENOM" id="CLU_018816_1_0_5"/>
<dbReference type="Gene3D" id="2.40.50.100">
    <property type="match status" value="1"/>
</dbReference>
<dbReference type="OrthoDB" id="9813967at2"/>
<gene>
    <name evidence="5" type="ORF">HMPREF9696_03782</name>
</gene>
<evidence type="ECO:0000256" key="2">
    <source>
        <dbReference type="SAM" id="Coils"/>
    </source>
</evidence>
<dbReference type="AlphaFoldDB" id="K8NZH8"/>
<keyword evidence="6" id="KW-1185">Reference proteome</keyword>
<feature type="domain" description="CusB-like beta-barrel" evidence="4">
    <location>
        <begin position="216"/>
        <end position="287"/>
    </location>
</feature>
<dbReference type="Pfam" id="PF25954">
    <property type="entry name" value="Beta-barrel_RND_2"/>
    <property type="match status" value="1"/>
</dbReference>
<organism evidence="5 6">
    <name type="scientific">Afipia clevelandensis ATCC 49720</name>
    <dbReference type="NCBI Taxonomy" id="883079"/>
    <lineage>
        <taxon>Bacteria</taxon>
        <taxon>Pseudomonadati</taxon>
        <taxon>Pseudomonadota</taxon>
        <taxon>Alphaproteobacteria</taxon>
        <taxon>Hyphomicrobiales</taxon>
        <taxon>Nitrobacteraceae</taxon>
        <taxon>Afipia</taxon>
    </lineage>
</organism>
<dbReference type="GO" id="GO:1990281">
    <property type="term" value="C:efflux pump complex"/>
    <property type="evidence" value="ECO:0007669"/>
    <property type="project" value="TreeGrafter"/>
</dbReference>
<evidence type="ECO:0000313" key="6">
    <source>
        <dbReference type="Proteomes" id="UP000001095"/>
    </source>
</evidence>
<dbReference type="PATRIC" id="fig|883079.3.peg.3861"/>
<evidence type="ECO:0000256" key="1">
    <source>
        <dbReference type="ARBA" id="ARBA00009477"/>
    </source>
</evidence>
<evidence type="ECO:0000256" key="3">
    <source>
        <dbReference type="SAM" id="SignalP"/>
    </source>
</evidence>
<protein>
    <submittedName>
        <fullName evidence="5">Efflux transporter, RND family, MFP subunit</fullName>
    </submittedName>
</protein>
<dbReference type="Gene3D" id="2.40.420.20">
    <property type="match status" value="1"/>
</dbReference>
<comment type="caution">
    <text evidence="5">The sequence shown here is derived from an EMBL/GenBank/DDBJ whole genome shotgun (WGS) entry which is preliminary data.</text>
</comment>